<dbReference type="GO" id="GO:0005783">
    <property type="term" value="C:endoplasmic reticulum"/>
    <property type="evidence" value="ECO:0007669"/>
    <property type="project" value="TreeGrafter"/>
</dbReference>
<reference evidence="5" key="1">
    <citation type="submission" date="2021-02" db="EMBL/GenBank/DDBJ databases">
        <authorList>
            <person name="Nowell W R."/>
        </authorList>
    </citation>
    <scope>NUCLEOTIDE SEQUENCE</scope>
    <source>
        <strain evidence="5">Ploen Becks lab</strain>
    </source>
</reference>
<comment type="caution">
    <text evidence="5">The sequence shown here is derived from an EMBL/GenBank/DDBJ whole genome shotgun (WGS) entry which is preliminary data.</text>
</comment>
<comment type="similarity">
    <text evidence="1">Belongs to the sulfatase-modifying factor family.</text>
</comment>
<organism evidence="5 6">
    <name type="scientific">Brachionus calyciflorus</name>
    <dbReference type="NCBI Taxonomy" id="104777"/>
    <lineage>
        <taxon>Eukaryota</taxon>
        <taxon>Metazoa</taxon>
        <taxon>Spiralia</taxon>
        <taxon>Gnathifera</taxon>
        <taxon>Rotifera</taxon>
        <taxon>Eurotatoria</taxon>
        <taxon>Monogononta</taxon>
        <taxon>Pseudotrocha</taxon>
        <taxon>Ploima</taxon>
        <taxon>Brachionidae</taxon>
        <taxon>Brachionus</taxon>
    </lineage>
</organism>
<keyword evidence="6" id="KW-1185">Reference proteome</keyword>
<dbReference type="PANTHER" id="PTHR23150:SF33">
    <property type="entry name" value="INACTIVE C-ALPHA-FORMYLGLYCINE-GENERATING ENZYME 2"/>
    <property type="match status" value="1"/>
</dbReference>
<name>A0A813XWE6_9BILA</name>
<dbReference type="Pfam" id="PF03781">
    <property type="entry name" value="FGE-sulfatase"/>
    <property type="match status" value="1"/>
</dbReference>
<evidence type="ECO:0000313" key="5">
    <source>
        <dbReference type="EMBL" id="CAF0877384.1"/>
    </source>
</evidence>
<evidence type="ECO:0000259" key="4">
    <source>
        <dbReference type="Pfam" id="PF03781"/>
    </source>
</evidence>
<feature type="region of interest" description="Disordered" evidence="2">
    <location>
        <begin position="256"/>
        <end position="281"/>
    </location>
</feature>
<evidence type="ECO:0000256" key="1">
    <source>
        <dbReference type="ARBA" id="ARBA00005310"/>
    </source>
</evidence>
<feature type="domain" description="Sulfatase-modifying factor enzyme-like" evidence="4">
    <location>
        <begin position="30"/>
        <end position="311"/>
    </location>
</feature>
<feature type="chain" id="PRO_5032294450" description="Sulfatase-modifying factor enzyme-like domain-containing protein" evidence="3">
    <location>
        <begin position="17"/>
        <end position="348"/>
    </location>
</feature>
<dbReference type="Gene3D" id="3.90.1580.10">
    <property type="entry name" value="paralog of FGE (formylglycine-generating enzyme)"/>
    <property type="match status" value="1"/>
</dbReference>
<dbReference type="InterPro" id="IPR005532">
    <property type="entry name" value="SUMF_dom"/>
</dbReference>
<dbReference type="SUPFAM" id="SSF56436">
    <property type="entry name" value="C-type lectin-like"/>
    <property type="match status" value="1"/>
</dbReference>
<dbReference type="InterPro" id="IPR042095">
    <property type="entry name" value="SUMF_sf"/>
</dbReference>
<dbReference type="InterPro" id="IPR016187">
    <property type="entry name" value="CTDL_fold"/>
</dbReference>
<evidence type="ECO:0000256" key="2">
    <source>
        <dbReference type="SAM" id="MobiDB-lite"/>
    </source>
</evidence>
<protein>
    <recommendedName>
        <fullName evidence="4">Sulfatase-modifying factor enzyme-like domain-containing protein</fullName>
    </recommendedName>
</protein>
<sequence>MIRLILILFIFKILNTQDIDDEIENYRSLESFVELKGGDFIMGVNDREGGVNYEYPAKKAHVEPFRILLYPVTNAAFRKFKNEKLRHRTDAENTGSSWVFKPLMHKNAELDSNRDINDLESQEALKQKMLPIKDAKWNKPEGGKSTIRDRLDYPAVHVSYNDAFAYCAWKGMRLPTEIEWEFAARGGLREQLYPWGERWEVGRTNLWQGKFPEENQLRDGHYGLSPVNAFKAQNIYEMYDLIGNTWEWTSSIFRSPHRAGEDPSNRRVLKGGSFLDTRDGETKDDKMRIRISSRMGRIQNYSAQNLGFRCAQTIKKGDKIDFSKSNFRVVRLRPPKKFDFRPIVHQEL</sequence>
<dbReference type="AlphaFoldDB" id="A0A813XWE6"/>
<gene>
    <name evidence="5" type="ORF">OXX778_LOCUS10238</name>
</gene>
<accession>A0A813XWE6</accession>
<evidence type="ECO:0000256" key="3">
    <source>
        <dbReference type="SAM" id="SignalP"/>
    </source>
</evidence>
<evidence type="ECO:0000313" key="6">
    <source>
        <dbReference type="Proteomes" id="UP000663879"/>
    </source>
</evidence>
<dbReference type="PANTHER" id="PTHR23150">
    <property type="entry name" value="SULFATASE MODIFYING FACTOR 1, 2"/>
    <property type="match status" value="1"/>
</dbReference>
<proteinExistence type="inferred from homology"/>
<dbReference type="InterPro" id="IPR051043">
    <property type="entry name" value="Sulfatase_Mod_Factor_Kinase"/>
</dbReference>
<feature type="signal peptide" evidence="3">
    <location>
        <begin position="1"/>
        <end position="16"/>
    </location>
</feature>
<keyword evidence="3" id="KW-0732">Signal</keyword>
<dbReference type="EMBL" id="CAJNOC010001600">
    <property type="protein sequence ID" value="CAF0877384.1"/>
    <property type="molecule type" value="Genomic_DNA"/>
</dbReference>
<dbReference type="Proteomes" id="UP000663879">
    <property type="component" value="Unassembled WGS sequence"/>
</dbReference>
<dbReference type="OrthoDB" id="659at2759"/>